<comment type="caution">
    <text evidence="2">The sequence shown here is derived from an EMBL/GenBank/DDBJ whole genome shotgun (WGS) entry which is preliminary data.</text>
</comment>
<dbReference type="RefSeq" id="WP_181449182.1">
    <property type="nucleotide sequence ID" value="NZ_POUD01000239.1"/>
</dbReference>
<proteinExistence type="predicted"/>
<feature type="transmembrane region" description="Helical" evidence="1">
    <location>
        <begin position="76"/>
        <end position="94"/>
    </location>
</feature>
<evidence type="ECO:0000313" key="2">
    <source>
        <dbReference type="EMBL" id="PZG09785.1"/>
    </source>
</evidence>
<sequence>MRSTILITSPDQWVVPGQELFQFGPIIPGGPEWSTEPVLVAMLSAVVAIALCWAAFAKPKIIPRGRQSIGEYAERLTVLGAGLGVIGVAMTIVMTAFEMFIMFLQAFLFAMLAAMFIASGLRGSH</sequence>
<reference evidence="2 3" key="1">
    <citation type="submission" date="2018-01" db="EMBL/GenBank/DDBJ databases">
        <title>Draft genome sequence of Nonomuraea sp. KC333.</title>
        <authorList>
            <person name="Sahin N."/>
            <person name="Saygin H."/>
            <person name="Ay H."/>
        </authorList>
    </citation>
    <scope>NUCLEOTIDE SEQUENCE [LARGE SCALE GENOMIC DNA]</scope>
    <source>
        <strain evidence="2 3">KC333</strain>
    </source>
</reference>
<feature type="transmembrane region" description="Helical" evidence="1">
    <location>
        <begin position="100"/>
        <end position="121"/>
    </location>
</feature>
<accession>A0A2W2DXH0</accession>
<keyword evidence="3" id="KW-1185">Reference proteome</keyword>
<keyword evidence="1" id="KW-0472">Membrane</keyword>
<keyword evidence="1" id="KW-1133">Transmembrane helix</keyword>
<feature type="transmembrane region" description="Helical" evidence="1">
    <location>
        <begin position="38"/>
        <end position="56"/>
    </location>
</feature>
<dbReference type="Proteomes" id="UP000249304">
    <property type="component" value="Unassembled WGS sequence"/>
</dbReference>
<dbReference type="AlphaFoldDB" id="A0A2W2DXH0"/>
<evidence type="ECO:0008006" key="4">
    <source>
        <dbReference type="Google" id="ProtNLM"/>
    </source>
</evidence>
<dbReference type="EMBL" id="POUD01000239">
    <property type="protein sequence ID" value="PZG09785.1"/>
    <property type="molecule type" value="Genomic_DNA"/>
</dbReference>
<organism evidence="2 3">
    <name type="scientific">Nonomuraea aridisoli</name>
    <dbReference type="NCBI Taxonomy" id="2070368"/>
    <lineage>
        <taxon>Bacteria</taxon>
        <taxon>Bacillati</taxon>
        <taxon>Actinomycetota</taxon>
        <taxon>Actinomycetes</taxon>
        <taxon>Streptosporangiales</taxon>
        <taxon>Streptosporangiaceae</taxon>
        <taxon>Nonomuraea</taxon>
    </lineage>
</organism>
<name>A0A2W2DXH0_9ACTN</name>
<evidence type="ECO:0000256" key="1">
    <source>
        <dbReference type="SAM" id="Phobius"/>
    </source>
</evidence>
<gene>
    <name evidence="2" type="ORF">C1J01_37175</name>
</gene>
<evidence type="ECO:0000313" key="3">
    <source>
        <dbReference type="Proteomes" id="UP000249304"/>
    </source>
</evidence>
<keyword evidence="1" id="KW-0812">Transmembrane</keyword>
<protein>
    <recommendedName>
        <fullName evidence="4">F0F1 ATP synthase subunit A</fullName>
    </recommendedName>
</protein>